<dbReference type="EMBL" id="MEUJ01000005">
    <property type="protein sequence ID" value="OGC39851.1"/>
    <property type="molecule type" value="Genomic_DNA"/>
</dbReference>
<name>A0A1F4U4M9_UNCSA</name>
<dbReference type="Proteomes" id="UP000179242">
    <property type="component" value="Unassembled WGS sequence"/>
</dbReference>
<evidence type="ECO:0000313" key="1">
    <source>
        <dbReference type="EMBL" id="OGC39851.1"/>
    </source>
</evidence>
<dbReference type="AlphaFoldDB" id="A0A1F4U4M9"/>
<reference evidence="1 2" key="1">
    <citation type="journal article" date="2016" name="Nat. Commun.">
        <title>Thousands of microbial genomes shed light on interconnected biogeochemical processes in an aquifer system.</title>
        <authorList>
            <person name="Anantharaman K."/>
            <person name="Brown C.T."/>
            <person name="Hug L.A."/>
            <person name="Sharon I."/>
            <person name="Castelle C.J."/>
            <person name="Probst A.J."/>
            <person name="Thomas B.C."/>
            <person name="Singh A."/>
            <person name="Wilkins M.J."/>
            <person name="Karaoz U."/>
            <person name="Brodie E.L."/>
            <person name="Williams K.H."/>
            <person name="Hubbard S.S."/>
            <person name="Banfield J.F."/>
        </authorList>
    </citation>
    <scope>NUCLEOTIDE SEQUENCE [LARGE SCALE GENOMIC DNA]</scope>
</reference>
<accession>A0A1F4U4M9</accession>
<evidence type="ECO:0000313" key="2">
    <source>
        <dbReference type="Proteomes" id="UP000179242"/>
    </source>
</evidence>
<comment type="caution">
    <text evidence="1">The sequence shown here is derived from an EMBL/GenBank/DDBJ whole genome shotgun (WGS) entry which is preliminary data.</text>
</comment>
<protein>
    <submittedName>
        <fullName evidence="1">Uncharacterized protein</fullName>
    </submittedName>
</protein>
<sequence>MLKQKRTYLDLLEESLKQLWRKHNRVPVVKAMHTEVIVEPQPFVRGILNPQVADFLVGLYLHNVKANIIKDGKVEVKDGLLRILDGNNNLIAETVSPKIISEYLS</sequence>
<proteinExistence type="predicted"/>
<gene>
    <name evidence="1" type="ORF">A2438_04970</name>
</gene>
<organism evidence="1 2">
    <name type="scientific">candidate division WOR-1 bacterium RIFOXYC2_FULL_46_14</name>
    <dbReference type="NCBI Taxonomy" id="1802587"/>
    <lineage>
        <taxon>Bacteria</taxon>
        <taxon>Bacillati</taxon>
        <taxon>Saganbacteria</taxon>
    </lineage>
</organism>